<evidence type="ECO:0000313" key="4">
    <source>
        <dbReference type="Proteomes" id="UP000275846"/>
    </source>
</evidence>
<evidence type="ECO:0000313" key="3">
    <source>
        <dbReference type="EMBL" id="VDL96047.1"/>
    </source>
</evidence>
<dbReference type="SUPFAM" id="SSF56672">
    <property type="entry name" value="DNA/RNA polymerases"/>
    <property type="match status" value="1"/>
</dbReference>
<dbReference type="PANTHER" id="PTHR47027:SF20">
    <property type="entry name" value="REVERSE TRANSCRIPTASE-LIKE PROTEIN WITH RNA-DIRECTED DNA POLYMERASE DOMAIN"/>
    <property type="match status" value="1"/>
</dbReference>
<accession>A0A183SZL3</accession>
<dbReference type="InterPro" id="IPR000477">
    <property type="entry name" value="RT_dom"/>
</dbReference>
<sequence>MMKNTAYDVKTRPRRTSSFSKQTSSKNREDGLPISLATGYPARPRVVDSGPAFSEAFDIWSGVQQGCILSPILFKYAIDWILGKALHEEDGVELAPGRRLVDLDYADDITLLAANLGNLKSMVSQVNEVAKSVGLSINAGKTKVFSSCISAQEKAPLEINGCQREEIRIYRASVRSILLYGCECWPTRIEDELKLEAFDHHCFVAHLTSSVLLPLNRLHYPVGDVEEGVSSKPGSIR</sequence>
<protein>
    <submittedName>
        <fullName evidence="5">Reverse transcriptase domain-containing protein</fullName>
    </submittedName>
</protein>
<evidence type="ECO:0000313" key="5">
    <source>
        <dbReference type="WBParaSite" id="SSLN_0001002301-mRNA-1"/>
    </source>
</evidence>
<dbReference type="Proteomes" id="UP000275846">
    <property type="component" value="Unassembled WGS sequence"/>
</dbReference>
<reference evidence="3 4" key="2">
    <citation type="submission" date="2018-11" db="EMBL/GenBank/DDBJ databases">
        <authorList>
            <consortium name="Pathogen Informatics"/>
        </authorList>
    </citation>
    <scope>NUCLEOTIDE SEQUENCE [LARGE SCALE GENOMIC DNA]</scope>
    <source>
        <strain evidence="3 4">NST_G2</strain>
    </source>
</reference>
<gene>
    <name evidence="3" type="ORF">SSLN_LOCUS9662</name>
</gene>
<feature type="region of interest" description="Disordered" evidence="1">
    <location>
        <begin position="1"/>
        <end position="34"/>
    </location>
</feature>
<name>A0A183SZL3_SCHSO</name>
<dbReference type="EMBL" id="UYSU01035382">
    <property type="protein sequence ID" value="VDL96047.1"/>
    <property type="molecule type" value="Genomic_DNA"/>
</dbReference>
<dbReference type="OrthoDB" id="6255742at2759"/>
<dbReference type="InterPro" id="IPR043502">
    <property type="entry name" value="DNA/RNA_pol_sf"/>
</dbReference>
<evidence type="ECO:0000259" key="2">
    <source>
        <dbReference type="PROSITE" id="PS50878"/>
    </source>
</evidence>
<dbReference type="WBParaSite" id="SSLN_0001002301-mRNA-1">
    <property type="protein sequence ID" value="SSLN_0001002301-mRNA-1"/>
    <property type="gene ID" value="SSLN_0001002301"/>
</dbReference>
<feature type="compositionally biased region" description="Polar residues" evidence="1">
    <location>
        <begin position="16"/>
        <end position="25"/>
    </location>
</feature>
<proteinExistence type="predicted"/>
<reference evidence="5" key="1">
    <citation type="submission" date="2016-06" db="UniProtKB">
        <authorList>
            <consortium name="WormBaseParasite"/>
        </authorList>
    </citation>
    <scope>IDENTIFICATION</scope>
</reference>
<dbReference type="PROSITE" id="PS50878">
    <property type="entry name" value="RT_POL"/>
    <property type="match status" value="1"/>
</dbReference>
<dbReference type="AlphaFoldDB" id="A0A183SZL3"/>
<evidence type="ECO:0000256" key="1">
    <source>
        <dbReference type="SAM" id="MobiDB-lite"/>
    </source>
</evidence>
<feature type="domain" description="Reverse transcriptase" evidence="2">
    <location>
        <begin position="1"/>
        <end position="164"/>
    </location>
</feature>
<organism evidence="5">
    <name type="scientific">Schistocephalus solidus</name>
    <name type="common">Tapeworm</name>
    <dbReference type="NCBI Taxonomy" id="70667"/>
    <lineage>
        <taxon>Eukaryota</taxon>
        <taxon>Metazoa</taxon>
        <taxon>Spiralia</taxon>
        <taxon>Lophotrochozoa</taxon>
        <taxon>Platyhelminthes</taxon>
        <taxon>Cestoda</taxon>
        <taxon>Eucestoda</taxon>
        <taxon>Diphyllobothriidea</taxon>
        <taxon>Diphyllobothriidae</taxon>
        <taxon>Schistocephalus</taxon>
    </lineage>
</organism>
<keyword evidence="4" id="KW-1185">Reference proteome</keyword>
<dbReference type="PANTHER" id="PTHR47027">
    <property type="entry name" value="REVERSE TRANSCRIPTASE DOMAIN-CONTAINING PROTEIN"/>
    <property type="match status" value="1"/>
</dbReference>
<dbReference type="Pfam" id="PF00078">
    <property type="entry name" value="RVT_1"/>
    <property type="match status" value="1"/>
</dbReference>